<dbReference type="InterPro" id="IPR011754">
    <property type="entry name" value="Mxa_paralog_2268"/>
</dbReference>
<feature type="chain" id="PRO_5027847529" evidence="1">
    <location>
        <begin position="21"/>
        <end position="278"/>
    </location>
</feature>
<sequence length="278" mass="30333">MRPGPWLLALSLLLSAPAIAQARLDSPWIRRRQLVAPVRPERVPPLELQVRAGVAALVLLEAPLSLGTVKLPEDERRIQLVALEDGSLIIVLTTDLAEGEQVPLTVEATPGAEPLRFVLVTRPNAVDLQVRVVKGEPSADEAATEPMARSLLATPDGRATLAVPQVTVDLEPRLSRGQVESVLWMERRFFATVAMRSRKKGALPWRLVQARLRAALADGVLLEWPALLLSGTSEPIRQRHVLTGVLPEGASRLELALDAEDSPGTFRPLPLEEARTRP</sequence>
<protein>
    <submittedName>
        <fullName evidence="2">Uncharacterized protein</fullName>
    </submittedName>
</protein>
<dbReference type="Pfam" id="PF09544">
    <property type="entry name" value="DUF2381"/>
    <property type="match status" value="1"/>
</dbReference>
<proteinExistence type="predicted"/>
<dbReference type="EMBL" id="MT520811">
    <property type="protein sequence ID" value="QKW93660.1"/>
    <property type="molecule type" value="Genomic_DNA"/>
</dbReference>
<evidence type="ECO:0000256" key="1">
    <source>
        <dbReference type="SAM" id="SignalP"/>
    </source>
</evidence>
<reference evidence="2" key="1">
    <citation type="journal article" date="2020" name="Molecules">
        <title>2-Hydroxysorangiadenosine: Structure and Biosynthesis of a Myxobacterial Sesquiterpene-Nucleoside.</title>
        <authorList>
            <person name="Okoth D.A."/>
            <person name="Hug J.J."/>
            <person name="Garcia R."/>
            <person name="Sproer C."/>
            <person name="Overmann J."/>
            <person name="Muller R."/>
        </authorList>
    </citation>
    <scope>NUCLEOTIDE SEQUENCE</scope>
    <source>
        <strain evidence="2">MCy10943</strain>
    </source>
</reference>
<keyword evidence="1" id="KW-0732">Signal</keyword>
<organism evidence="2">
    <name type="scientific">Vitiosangium cumulatum</name>
    <dbReference type="NCBI Taxonomy" id="1867796"/>
    <lineage>
        <taxon>Bacteria</taxon>
        <taxon>Pseudomonadati</taxon>
        <taxon>Myxococcota</taxon>
        <taxon>Myxococcia</taxon>
        <taxon>Myxococcales</taxon>
        <taxon>Cystobacterineae</taxon>
        <taxon>Archangiaceae</taxon>
        <taxon>Vitiosangium</taxon>
    </lineage>
</organism>
<evidence type="ECO:0000313" key="2">
    <source>
        <dbReference type="EMBL" id="QKW93660.1"/>
    </source>
</evidence>
<feature type="signal peptide" evidence="1">
    <location>
        <begin position="1"/>
        <end position="20"/>
    </location>
</feature>
<gene>
    <name evidence="2" type="primary">sora21</name>
</gene>
<name>A0A7D5BUW7_9BACT</name>
<accession>A0A7D5BUW7</accession>
<dbReference type="AlphaFoldDB" id="A0A7D5BUW7"/>